<dbReference type="EMBL" id="UYWY01019829">
    <property type="protein sequence ID" value="VDM39440.1"/>
    <property type="molecule type" value="Genomic_DNA"/>
</dbReference>
<evidence type="ECO:0000313" key="3">
    <source>
        <dbReference type="WBParaSite" id="TCNE_0000811901-mRNA-1"/>
    </source>
</evidence>
<dbReference type="AlphaFoldDB" id="A0A183UHZ9"/>
<dbReference type="Proteomes" id="UP000050794">
    <property type="component" value="Unassembled WGS sequence"/>
</dbReference>
<keyword evidence="2" id="KW-1185">Reference proteome</keyword>
<sequence length="147" mass="16906">MMHGLFVPSFRSFGDTCKYVCMVNHNQTGKLQFSLSLSHTCYKEREEEARIQRDNVTKQSVWTAFMRYGRLAHRTGTHYIRRLCERSIRKMHVTTPPRLARPTRSVECGLFGAVSSPLPLTCVPTRVSKSDIVSAVCAYLYAVYFDF</sequence>
<name>A0A183UHZ9_TOXCA</name>
<evidence type="ECO:0000313" key="2">
    <source>
        <dbReference type="Proteomes" id="UP000050794"/>
    </source>
</evidence>
<accession>A0A183UHZ9</accession>
<gene>
    <name evidence="1" type="ORF">TCNE_LOCUS8119</name>
</gene>
<organism evidence="2 3">
    <name type="scientific">Toxocara canis</name>
    <name type="common">Canine roundworm</name>
    <dbReference type="NCBI Taxonomy" id="6265"/>
    <lineage>
        <taxon>Eukaryota</taxon>
        <taxon>Metazoa</taxon>
        <taxon>Ecdysozoa</taxon>
        <taxon>Nematoda</taxon>
        <taxon>Chromadorea</taxon>
        <taxon>Rhabditida</taxon>
        <taxon>Spirurina</taxon>
        <taxon>Ascaridomorpha</taxon>
        <taxon>Ascaridoidea</taxon>
        <taxon>Toxocaridae</taxon>
        <taxon>Toxocara</taxon>
    </lineage>
</organism>
<evidence type="ECO:0000313" key="1">
    <source>
        <dbReference type="EMBL" id="VDM39440.1"/>
    </source>
</evidence>
<dbReference type="WBParaSite" id="TCNE_0000811901-mRNA-1">
    <property type="protein sequence ID" value="TCNE_0000811901-mRNA-1"/>
    <property type="gene ID" value="TCNE_0000811901"/>
</dbReference>
<proteinExistence type="predicted"/>
<protein>
    <submittedName>
        <fullName evidence="3">HTH_21 domain-containing protein</fullName>
    </submittedName>
</protein>
<reference evidence="3" key="1">
    <citation type="submission" date="2016-06" db="UniProtKB">
        <authorList>
            <consortium name="WormBaseParasite"/>
        </authorList>
    </citation>
    <scope>IDENTIFICATION</scope>
</reference>
<reference evidence="1 2" key="2">
    <citation type="submission" date="2018-11" db="EMBL/GenBank/DDBJ databases">
        <authorList>
            <consortium name="Pathogen Informatics"/>
        </authorList>
    </citation>
    <scope>NUCLEOTIDE SEQUENCE [LARGE SCALE GENOMIC DNA]</scope>
</reference>